<keyword evidence="2 8" id="KW-0645">Protease</keyword>
<dbReference type="GO" id="GO:0016829">
    <property type="term" value="F:lyase activity"/>
    <property type="evidence" value="ECO:0007669"/>
    <property type="project" value="UniProtKB-KW"/>
</dbReference>
<dbReference type="InterPro" id="IPR036590">
    <property type="entry name" value="SRAP-like"/>
</dbReference>
<accession>A0AAU7Y3J3</accession>
<keyword evidence="4 8" id="KW-0378">Hydrolase</keyword>
<dbReference type="AlphaFoldDB" id="A0AAU7Y3J3"/>
<comment type="similarity">
    <text evidence="1 8">Belongs to the SOS response-associated peptidase family.</text>
</comment>
<dbReference type="SUPFAM" id="SSF143081">
    <property type="entry name" value="BB1717-like"/>
    <property type="match status" value="1"/>
</dbReference>
<keyword evidence="7" id="KW-0456">Lyase</keyword>
<evidence type="ECO:0000256" key="1">
    <source>
        <dbReference type="ARBA" id="ARBA00008136"/>
    </source>
</evidence>
<dbReference type="Gene3D" id="3.90.1680.10">
    <property type="entry name" value="SOS response associated peptidase-like"/>
    <property type="match status" value="1"/>
</dbReference>
<dbReference type="GO" id="GO:0106300">
    <property type="term" value="P:protein-DNA covalent cross-linking repair"/>
    <property type="evidence" value="ECO:0007669"/>
    <property type="project" value="InterPro"/>
</dbReference>
<sequence>MCGRVAQFMSWAEIYELLSYRGPQPSVEISPRYNIPPDTRLQVLLDVGGEPLPASTKWGWAPHWATDRRRPSNARADQVASSPFWRIAWPHRMLTPINGWFEWTGEKGNKKPWFIRRRDGQMTLCATVGQVHHEEPQPGDGVAIITAASTGGMVDIHDRRPVAFTPELAREWLDPATTRERARDMLEHGEGPELFEWFRVDVAANNARNDGPQILTPETTKGPGPA</sequence>
<reference evidence="9" key="1">
    <citation type="submission" date="2023-08" db="EMBL/GenBank/DDBJ databases">
        <title>Increased levels of nutrients transform a symbiont into a lethal pathobiont.</title>
        <authorList>
            <person name="Lachnit T."/>
            <person name="Ulrich L."/>
            <person name="Willmer F.M."/>
            <person name="Hasenbein T."/>
            <person name="Steiner L.X."/>
            <person name="Wolters M."/>
            <person name="Herbst E.M."/>
            <person name="Deines P."/>
        </authorList>
    </citation>
    <scope>NUCLEOTIDE SEQUENCE</scope>
    <source>
        <strain evidence="9">T3</strain>
    </source>
</reference>
<evidence type="ECO:0000313" key="9">
    <source>
        <dbReference type="EMBL" id="XBY64844.1"/>
    </source>
</evidence>
<keyword evidence="5" id="KW-0190">Covalent protein-DNA linkage</keyword>
<dbReference type="Pfam" id="PF02586">
    <property type="entry name" value="SRAP"/>
    <property type="match status" value="1"/>
</dbReference>
<dbReference type="GO" id="GO:0006508">
    <property type="term" value="P:proteolysis"/>
    <property type="evidence" value="ECO:0007669"/>
    <property type="project" value="UniProtKB-KW"/>
</dbReference>
<evidence type="ECO:0000256" key="5">
    <source>
        <dbReference type="ARBA" id="ARBA00023124"/>
    </source>
</evidence>
<organism evidence="9">
    <name type="scientific">Pseudomonas solani</name>
    <dbReference type="NCBI Taxonomy" id="2731552"/>
    <lineage>
        <taxon>Bacteria</taxon>
        <taxon>Pseudomonadati</taxon>
        <taxon>Pseudomonadota</taxon>
        <taxon>Gammaproteobacteria</taxon>
        <taxon>Pseudomonadales</taxon>
        <taxon>Pseudomonadaceae</taxon>
        <taxon>Pseudomonas</taxon>
    </lineage>
</organism>
<dbReference type="EC" id="3.4.-.-" evidence="8"/>
<keyword evidence="3" id="KW-0227">DNA damage</keyword>
<proteinExistence type="inferred from homology"/>
<gene>
    <name evidence="9" type="ORF">ABS648_03495</name>
</gene>
<dbReference type="GO" id="GO:0003697">
    <property type="term" value="F:single-stranded DNA binding"/>
    <property type="evidence" value="ECO:0007669"/>
    <property type="project" value="InterPro"/>
</dbReference>
<dbReference type="EMBL" id="CP158373">
    <property type="protein sequence ID" value="XBY64844.1"/>
    <property type="molecule type" value="Genomic_DNA"/>
</dbReference>
<dbReference type="InterPro" id="IPR003738">
    <property type="entry name" value="SRAP"/>
</dbReference>
<name>A0AAU7Y3J3_9PSED</name>
<evidence type="ECO:0000256" key="7">
    <source>
        <dbReference type="ARBA" id="ARBA00023239"/>
    </source>
</evidence>
<dbReference type="RefSeq" id="WP_350447632.1">
    <property type="nucleotide sequence ID" value="NZ_CP158373.1"/>
</dbReference>
<dbReference type="PANTHER" id="PTHR13604">
    <property type="entry name" value="DC12-RELATED"/>
    <property type="match status" value="1"/>
</dbReference>
<keyword evidence="6" id="KW-0238">DNA-binding</keyword>
<evidence type="ECO:0000256" key="3">
    <source>
        <dbReference type="ARBA" id="ARBA00022763"/>
    </source>
</evidence>
<evidence type="ECO:0000256" key="6">
    <source>
        <dbReference type="ARBA" id="ARBA00023125"/>
    </source>
</evidence>
<evidence type="ECO:0000256" key="8">
    <source>
        <dbReference type="RuleBase" id="RU364100"/>
    </source>
</evidence>
<dbReference type="PANTHER" id="PTHR13604:SF0">
    <property type="entry name" value="ABASIC SITE PROCESSING PROTEIN HMCES"/>
    <property type="match status" value="1"/>
</dbReference>
<dbReference type="GO" id="GO:0008233">
    <property type="term" value="F:peptidase activity"/>
    <property type="evidence" value="ECO:0007669"/>
    <property type="project" value="UniProtKB-KW"/>
</dbReference>
<evidence type="ECO:0000256" key="4">
    <source>
        <dbReference type="ARBA" id="ARBA00022801"/>
    </source>
</evidence>
<protein>
    <recommendedName>
        <fullName evidence="8">Abasic site processing protein</fullName>
        <ecNumber evidence="8">3.4.-.-</ecNumber>
    </recommendedName>
</protein>
<evidence type="ECO:0000256" key="2">
    <source>
        <dbReference type="ARBA" id="ARBA00022670"/>
    </source>
</evidence>